<accession>A0A8H7XUG5</accession>
<proteinExistence type="predicted"/>
<dbReference type="EMBL" id="JAFIQS010000006">
    <property type="protein sequence ID" value="KAG5167861.1"/>
    <property type="molecule type" value="Genomic_DNA"/>
</dbReference>
<gene>
    <name evidence="1" type="ORF">JR316_006452</name>
</gene>
<dbReference type="OrthoDB" id="2867594at2759"/>
<evidence type="ECO:0000313" key="1">
    <source>
        <dbReference type="EMBL" id="KAG5167861.1"/>
    </source>
</evidence>
<comment type="caution">
    <text evidence="1">The sequence shown here is derived from an EMBL/GenBank/DDBJ whole genome shotgun (WGS) entry which is preliminary data.</text>
</comment>
<name>A0A8H7XUG5_PSICU</name>
<reference evidence="1" key="1">
    <citation type="submission" date="2021-02" db="EMBL/GenBank/DDBJ databases">
        <title>Psilocybe cubensis genome.</title>
        <authorList>
            <person name="Mckernan K.J."/>
            <person name="Crawford S."/>
            <person name="Trippe A."/>
            <person name="Kane L.T."/>
            <person name="Mclaughlin S."/>
        </authorList>
    </citation>
    <scope>NUCLEOTIDE SEQUENCE [LARGE SCALE GENOMIC DNA]</scope>
    <source>
        <strain evidence="1">MGC-MH-2018</strain>
    </source>
</reference>
<sequence length="200" mass="22926">MGHPTRRCPIFCTVDIPTSELDIFLNITEEYKFGTPQVFQSGGFDISNWMVIMTSEDVSEIPHSLTQPIQPFRSPFLGKSIEEIAAWYDANIIQPKVPGFYSGAFIVMDEDALQQQICAVVNMKKGLQNIELLGCEWILALHMASILNLNHPFEDAVIEKYMRNNILMTLENLELAMNSGRYLEGMEVKINEEWKDFDNW</sequence>
<protein>
    <submittedName>
        <fullName evidence="1">Uncharacterized protein</fullName>
    </submittedName>
</protein>
<dbReference type="AlphaFoldDB" id="A0A8H7XUG5"/>
<organism evidence="1">
    <name type="scientific">Psilocybe cubensis</name>
    <name type="common">Psychedelic mushroom</name>
    <name type="synonym">Stropharia cubensis</name>
    <dbReference type="NCBI Taxonomy" id="181762"/>
    <lineage>
        <taxon>Eukaryota</taxon>
        <taxon>Fungi</taxon>
        <taxon>Dikarya</taxon>
        <taxon>Basidiomycota</taxon>
        <taxon>Agaricomycotina</taxon>
        <taxon>Agaricomycetes</taxon>
        <taxon>Agaricomycetidae</taxon>
        <taxon>Agaricales</taxon>
        <taxon>Agaricineae</taxon>
        <taxon>Strophariaceae</taxon>
        <taxon>Psilocybe</taxon>
    </lineage>
</organism>